<feature type="transmembrane region" description="Helical" evidence="1">
    <location>
        <begin position="36"/>
        <end position="55"/>
    </location>
</feature>
<name>A0A420Q6I3_FUSOX</name>
<dbReference type="EMBL" id="MRCY01000087">
    <property type="protein sequence ID" value="RKL00405.1"/>
    <property type="molecule type" value="Genomic_DNA"/>
</dbReference>
<sequence>MRLASILEPPSLSPLCIRAESSSNTLESFISEALQAFHLLTIIDLFHASFIYLLIRPRTTSSHILYSRTRRAKPPGSLPRPQFNTARAQAFYTTAQTRMIARGTCM</sequence>
<comment type="caution">
    <text evidence="2">The sequence shown here is derived from an EMBL/GenBank/DDBJ whole genome shotgun (WGS) entry which is preliminary data.</text>
</comment>
<keyword evidence="1" id="KW-0812">Transmembrane</keyword>
<keyword evidence="1" id="KW-1133">Transmembrane helix</keyword>
<dbReference type="Proteomes" id="UP000285860">
    <property type="component" value="Unassembled WGS sequence"/>
</dbReference>
<proteinExistence type="predicted"/>
<evidence type="ECO:0000313" key="3">
    <source>
        <dbReference type="Proteomes" id="UP000285860"/>
    </source>
</evidence>
<dbReference type="AlphaFoldDB" id="A0A420Q6I3"/>
<reference evidence="2 3" key="1">
    <citation type="journal article" date="2018" name="Sci. Rep.">
        <title>Characterisation of pathogen-specific regions and novel effector candidates in Fusarium oxysporum f. sp. cepae.</title>
        <authorList>
            <person name="Armitage A.D."/>
            <person name="Taylor A."/>
            <person name="Sobczyk M.K."/>
            <person name="Baxter L."/>
            <person name="Greenfield B.P."/>
            <person name="Bates H.J."/>
            <person name="Wilson F."/>
            <person name="Jackson A.C."/>
            <person name="Ott S."/>
            <person name="Harrison R.J."/>
            <person name="Clarkson J.P."/>
        </authorList>
    </citation>
    <scope>NUCLEOTIDE SEQUENCE [LARGE SCALE GENOMIC DNA]</scope>
    <source>
        <strain evidence="2 3">Fo_A28</strain>
    </source>
</reference>
<evidence type="ECO:0000256" key="1">
    <source>
        <dbReference type="SAM" id="Phobius"/>
    </source>
</evidence>
<protein>
    <submittedName>
        <fullName evidence="2">Uncharacterized protein</fullName>
    </submittedName>
</protein>
<keyword evidence="1" id="KW-0472">Membrane</keyword>
<organism evidence="2 3">
    <name type="scientific">Fusarium oxysporum</name>
    <name type="common">Fusarium vascular wilt</name>
    <dbReference type="NCBI Taxonomy" id="5507"/>
    <lineage>
        <taxon>Eukaryota</taxon>
        <taxon>Fungi</taxon>
        <taxon>Dikarya</taxon>
        <taxon>Ascomycota</taxon>
        <taxon>Pezizomycotina</taxon>
        <taxon>Sordariomycetes</taxon>
        <taxon>Hypocreomycetidae</taxon>
        <taxon>Hypocreales</taxon>
        <taxon>Nectriaceae</taxon>
        <taxon>Fusarium</taxon>
        <taxon>Fusarium oxysporum species complex</taxon>
    </lineage>
</organism>
<evidence type="ECO:0000313" key="2">
    <source>
        <dbReference type="EMBL" id="RKL00405.1"/>
    </source>
</evidence>
<accession>A0A420Q6I3</accession>
<gene>
    <name evidence="2" type="ORF">BFJ68_g12817</name>
</gene>